<dbReference type="GO" id="GO:0016846">
    <property type="term" value="F:carbon-sulfur lyase activity"/>
    <property type="evidence" value="ECO:0007669"/>
    <property type="project" value="InterPro"/>
</dbReference>
<dbReference type="STRING" id="1641875.XM53_04925"/>
<dbReference type="PROSITE" id="PS51891">
    <property type="entry name" value="CENP_V_GFA"/>
    <property type="match status" value="1"/>
</dbReference>
<evidence type="ECO:0000256" key="1">
    <source>
        <dbReference type="ARBA" id="ARBA00005495"/>
    </source>
</evidence>
<evidence type="ECO:0000313" key="7">
    <source>
        <dbReference type="Proteomes" id="UP000051295"/>
    </source>
</evidence>
<dbReference type="SUPFAM" id="SSF51316">
    <property type="entry name" value="Mss4-like"/>
    <property type="match status" value="1"/>
</dbReference>
<dbReference type="RefSeq" id="WP_057790871.1">
    <property type="nucleotide sequence ID" value="NZ_LAXJ01000003.1"/>
</dbReference>
<keyword evidence="3" id="KW-0862">Zinc</keyword>
<protein>
    <submittedName>
        <fullName evidence="6">Aldehyde-activating protein</fullName>
    </submittedName>
</protein>
<name>A0A0T5NYC5_9RHOB</name>
<dbReference type="AlphaFoldDB" id="A0A0T5NYC5"/>
<keyword evidence="7" id="KW-1185">Reference proteome</keyword>
<dbReference type="Pfam" id="PF04828">
    <property type="entry name" value="GFA"/>
    <property type="match status" value="1"/>
</dbReference>
<feature type="domain" description="CENP-V/GFA" evidence="5">
    <location>
        <begin position="2"/>
        <end position="116"/>
    </location>
</feature>
<organism evidence="6 7">
    <name type="scientific">Roseovarius atlanticus</name>
    <dbReference type="NCBI Taxonomy" id="1641875"/>
    <lineage>
        <taxon>Bacteria</taxon>
        <taxon>Pseudomonadati</taxon>
        <taxon>Pseudomonadota</taxon>
        <taxon>Alphaproteobacteria</taxon>
        <taxon>Rhodobacterales</taxon>
        <taxon>Roseobacteraceae</taxon>
        <taxon>Roseovarius</taxon>
    </lineage>
</organism>
<dbReference type="EMBL" id="LAXJ01000003">
    <property type="protein sequence ID" value="KRS13897.1"/>
    <property type="molecule type" value="Genomic_DNA"/>
</dbReference>
<dbReference type="PANTHER" id="PTHR33337">
    <property type="entry name" value="GFA DOMAIN-CONTAINING PROTEIN"/>
    <property type="match status" value="1"/>
</dbReference>
<dbReference type="OrthoDB" id="9807246at2"/>
<reference evidence="6 7" key="1">
    <citation type="submission" date="2015-04" db="EMBL/GenBank/DDBJ databases">
        <title>The draft genome sequence of Roseovarius sp.R12b.</title>
        <authorList>
            <person name="Li G."/>
            <person name="Lai Q."/>
            <person name="Shao Z."/>
            <person name="Yan P."/>
        </authorList>
    </citation>
    <scope>NUCLEOTIDE SEQUENCE [LARGE SCALE GENOMIC DNA]</scope>
    <source>
        <strain evidence="6 7">R12B</strain>
    </source>
</reference>
<proteinExistence type="inferred from homology"/>
<keyword evidence="2" id="KW-0479">Metal-binding</keyword>
<sequence length="133" mass="14513">MIRGACLCGAVAFRLEGKVRDILGCHCGQCRKQSGFYWAATSVADDGLVMERDKGLAWFQSSDTARRGFCRICGSGLFWKPEDAPRTVVAAASLEPEHGLKMTAHVFLEDKGDYYEIGDGLPQFARFSGGENA</sequence>
<evidence type="ECO:0000256" key="3">
    <source>
        <dbReference type="ARBA" id="ARBA00022833"/>
    </source>
</evidence>
<evidence type="ECO:0000313" key="6">
    <source>
        <dbReference type="EMBL" id="KRS13897.1"/>
    </source>
</evidence>
<dbReference type="Gene3D" id="3.90.1590.10">
    <property type="entry name" value="glutathione-dependent formaldehyde- activating enzyme (gfa)"/>
    <property type="match status" value="1"/>
</dbReference>
<dbReference type="PATRIC" id="fig|1641875.4.peg.3003"/>
<dbReference type="PANTHER" id="PTHR33337:SF40">
    <property type="entry name" value="CENP-V_GFA DOMAIN-CONTAINING PROTEIN-RELATED"/>
    <property type="match status" value="1"/>
</dbReference>
<dbReference type="InterPro" id="IPR006913">
    <property type="entry name" value="CENP-V/GFA"/>
</dbReference>
<evidence type="ECO:0000259" key="5">
    <source>
        <dbReference type="PROSITE" id="PS51891"/>
    </source>
</evidence>
<keyword evidence="4" id="KW-0456">Lyase</keyword>
<evidence type="ECO:0000256" key="2">
    <source>
        <dbReference type="ARBA" id="ARBA00022723"/>
    </source>
</evidence>
<dbReference type="InterPro" id="IPR011057">
    <property type="entry name" value="Mss4-like_sf"/>
</dbReference>
<comment type="caution">
    <text evidence="6">The sequence shown here is derived from an EMBL/GenBank/DDBJ whole genome shotgun (WGS) entry which is preliminary data.</text>
</comment>
<gene>
    <name evidence="6" type="ORF">XM53_04925</name>
</gene>
<evidence type="ECO:0000256" key="4">
    <source>
        <dbReference type="ARBA" id="ARBA00023239"/>
    </source>
</evidence>
<dbReference type="Proteomes" id="UP000051295">
    <property type="component" value="Unassembled WGS sequence"/>
</dbReference>
<comment type="similarity">
    <text evidence="1">Belongs to the Gfa family.</text>
</comment>
<accession>A0A0T5NYC5</accession>
<dbReference type="GO" id="GO:0046872">
    <property type="term" value="F:metal ion binding"/>
    <property type="evidence" value="ECO:0007669"/>
    <property type="project" value="UniProtKB-KW"/>
</dbReference>